<evidence type="ECO:0000313" key="1">
    <source>
        <dbReference type="EMBL" id="KPE49755.1"/>
    </source>
</evidence>
<organism evidence="1 2">
    <name type="scientific">Chryseobacterium indologenes</name>
    <name type="common">Flavobacterium indologenes</name>
    <dbReference type="NCBI Taxonomy" id="253"/>
    <lineage>
        <taxon>Bacteria</taxon>
        <taxon>Pseudomonadati</taxon>
        <taxon>Bacteroidota</taxon>
        <taxon>Flavobacteriia</taxon>
        <taxon>Flavobacteriales</taxon>
        <taxon>Weeksellaceae</taxon>
        <taxon>Chryseobacterium group</taxon>
        <taxon>Chryseobacterium</taxon>
    </lineage>
</organism>
<evidence type="ECO:0000313" key="2">
    <source>
        <dbReference type="Proteomes" id="UP000037953"/>
    </source>
</evidence>
<comment type="caution">
    <text evidence="1">The sequence shown here is derived from an EMBL/GenBank/DDBJ whole genome shotgun (WGS) entry which is preliminary data.</text>
</comment>
<sequence>MVLEFDTKGNEKQKLCAQKWIDNVTEEISYGGAKGGAKSFTGVSLVFGDALIYPKTRYFIARKKLNDLRKHTIPSIHEVFEKWGLSSDMYKFDGKDSIFKLYNQSEVLLIDAKYLPSDPEYHRFGSMQMTRGWIEEGGEFERASYENLKISIGRWKNDDYDLYKKLLITSNPSKNFLYKDFYLPNKNGTLPDWKCMIQALPYDNKMLTKGYLENLERTLKGNAKKRLLGGEWEYDDDPTALCDYERILELFSNNHVQRTGKKYITADIARFGSDLAITGVWDDWDLFEVYILEISKTTEIQHLINTLRIKHQIPKSQCIADEDGVGGGVVDNCGIYGFVNNSKALKEKVQTFGEKVEVPNYQNLQTQCLYRLADRINKSNIYISASLQDKYKDMIVEDLENIKSDNTDLSKLKVIKKEQIKDITGRSPDFRDMMLMREWFELEPEVKGFAF</sequence>
<protein>
    <submittedName>
        <fullName evidence="1">Terminase</fullName>
    </submittedName>
</protein>
<reference evidence="2" key="2">
    <citation type="submission" date="2015-09" db="EMBL/GenBank/DDBJ databases">
        <title>Draft genome sequence of a multidrug-resistant Chryseobacterium indologenes isolate from Malaysia.</title>
        <authorList>
            <person name="Yu C.Y."/>
            <person name="Ang G.Y."/>
            <person name="Chan K.-G."/>
        </authorList>
    </citation>
    <scope>NUCLEOTIDE SEQUENCE [LARGE SCALE GENOMIC DNA]</scope>
    <source>
        <strain evidence="2">CI_885</strain>
    </source>
</reference>
<dbReference type="RefSeq" id="WP_062702206.1">
    <property type="nucleotide sequence ID" value="NZ_LJOD01000015.1"/>
</dbReference>
<dbReference type="InterPro" id="IPR027417">
    <property type="entry name" value="P-loop_NTPase"/>
</dbReference>
<accession>A0A0N0ZWF7</accession>
<dbReference type="PATRIC" id="fig|253.9.peg.1694"/>
<dbReference type="EMBL" id="LJOD01000015">
    <property type="protein sequence ID" value="KPE49755.1"/>
    <property type="molecule type" value="Genomic_DNA"/>
</dbReference>
<dbReference type="Gene3D" id="3.30.420.240">
    <property type="match status" value="1"/>
</dbReference>
<dbReference type="OrthoDB" id="924847at2"/>
<name>A0A0N0ZWF7_CHRID</name>
<reference evidence="1 2" key="1">
    <citation type="journal article" date="2015" name="Genom Data">
        <title>Draft genome sequence of a multidrug-resistant Chryseobacterium indologenes isolate from Malaysia.</title>
        <authorList>
            <person name="Yu C.Y."/>
            <person name="Ang G.Y."/>
            <person name="Cheng H.J."/>
            <person name="Cheong Y.M."/>
            <person name="Yin W.F."/>
            <person name="Chan K.G."/>
        </authorList>
    </citation>
    <scope>NUCLEOTIDE SEQUENCE [LARGE SCALE GENOMIC DNA]</scope>
    <source>
        <strain evidence="1 2">CI_885</strain>
    </source>
</reference>
<dbReference type="AlphaFoldDB" id="A0A0N0ZWF7"/>
<proteinExistence type="predicted"/>
<dbReference type="Proteomes" id="UP000037953">
    <property type="component" value="Unassembled WGS sequence"/>
</dbReference>
<dbReference type="Gene3D" id="3.40.50.300">
    <property type="entry name" value="P-loop containing nucleotide triphosphate hydrolases"/>
    <property type="match status" value="1"/>
</dbReference>
<gene>
    <name evidence="1" type="ORF">AOB46_18695</name>
</gene>